<gene>
    <name evidence="1" type="ORF">VNE69_01308</name>
</gene>
<organism evidence="1 2">
    <name type="scientific">Vairimorpha necatrix</name>
    <dbReference type="NCBI Taxonomy" id="6039"/>
    <lineage>
        <taxon>Eukaryota</taxon>
        <taxon>Fungi</taxon>
        <taxon>Fungi incertae sedis</taxon>
        <taxon>Microsporidia</taxon>
        <taxon>Nosematidae</taxon>
        <taxon>Vairimorpha</taxon>
    </lineage>
</organism>
<sequence length="177" mass="20272">MIFILHTLGIFATQRQLKILTKDRAHELSIMNTNMSTDDIVLVPSSLTNTKDNIFTYDPNVGGFRTKMGRYIVMGQKDIHSKTSLKLNETMRPMDDDWKISPATDYNTISNSSSICFQVGDYDKRGSYYEIELEKCSPNAIKQQFIVIDVERAKRKGEDIHLKEITNVLKEPMFLGV</sequence>
<accession>A0AAX4J8S3</accession>
<name>A0AAX4J8S3_9MICR</name>
<protein>
    <submittedName>
        <fullName evidence="1">Ricin B lectin (RBL3b)</fullName>
    </submittedName>
</protein>
<dbReference type="Proteomes" id="UP001334084">
    <property type="component" value="Chromosome 1"/>
</dbReference>
<dbReference type="AlphaFoldDB" id="A0AAX4J8S3"/>
<dbReference type="RefSeq" id="XP_065328515.1">
    <property type="nucleotide sequence ID" value="XM_065472443.1"/>
</dbReference>
<evidence type="ECO:0000313" key="2">
    <source>
        <dbReference type="Proteomes" id="UP001334084"/>
    </source>
</evidence>
<keyword evidence="2" id="KW-1185">Reference proteome</keyword>
<proteinExistence type="predicted"/>
<dbReference type="EMBL" id="CP142726">
    <property type="protein sequence ID" value="WUR02370.1"/>
    <property type="molecule type" value="Genomic_DNA"/>
</dbReference>
<reference evidence="1" key="1">
    <citation type="journal article" date="2024" name="BMC Genomics">
        <title>Functional annotation of a divergent genome using sequence and structure-based similarity.</title>
        <authorList>
            <person name="Svedberg D."/>
            <person name="Winiger R.R."/>
            <person name="Berg A."/>
            <person name="Sharma H."/>
            <person name="Tellgren-Roth C."/>
            <person name="Debrunner-Vossbrinck B.A."/>
            <person name="Vossbrinck C.R."/>
            <person name="Barandun J."/>
        </authorList>
    </citation>
    <scope>NUCLEOTIDE SEQUENCE</scope>
    <source>
        <strain evidence="1">Illinois isolate</strain>
    </source>
</reference>
<dbReference type="KEGG" id="vnx:VNE69_01308"/>
<dbReference type="GeneID" id="90540172"/>
<evidence type="ECO:0000313" key="1">
    <source>
        <dbReference type="EMBL" id="WUR02370.1"/>
    </source>
</evidence>